<name>A0ABW2MU80_9FLAO</name>
<keyword evidence="3" id="KW-1185">Reference proteome</keyword>
<gene>
    <name evidence="2" type="ORF">ACFQO1_06985</name>
</gene>
<dbReference type="InterPro" id="IPR007497">
    <property type="entry name" value="SIMPL/DUF541"/>
</dbReference>
<feature type="chain" id="PRO_5045457617" evidence="1">
    <location>
        <begin position="19"/>
        <end position="227"/>
    </location>
</feature>
<dbReference type="Gene3D" id="3.30.70.2970">
    <property type="entry name" value="Protein of unknown function (DUF541), domain 2"/>
    <property type="match status" value="1"/>
</dbReference>
<protein>
    <submittedName>
        <fullName evidence="2">SIMPL domain-containing protein</fullName>
    </submittedName>
</protein>
<dbReference type="PANTHER" id="PTHR34387">
    <property type="entry name" value="SLR1258 PROTEIN"/>
    <property type="match status" value="1"/>
</dbReference>
<proteinExistence type="predicted"/>
<evidence type="ECO:0000313" key="2">
    <source>
        <dbReference type="EMBL" id="MFC7357425.1"/>
    </source>
</evidence>
<dbReference type="Proteomes" id="UP001596415">
    <property type="component" value="Unassembled WGS sequence"/>
</dbReference>
<dbReference type="PANTHER" id="PTHR34387:SF1">
    <property type="entry name" value="PERIPLASMIC IMMUNOGENIC PROTEIN"/>
    <property type="match status" value="1"/>
</dbReference>
<dbReference type="RefSeq" id="WP_380217271.1">
    <property type="nucleotide sequence ID" value="NZ_JBHTBN010000003.1"/>
</dbReference>
<dbReference type="EMBL" id="JBHTBN010000003">
    <property type="protein sequence ID" value="MFC7357425.1"/>
    <property type="molecule type" value="Genomic_DNA"/>
</dbReference>
<dbReference type="Gene3D" id="3.30.110.170">
    <property type="entry name" value="Protein of unknown function (DUF541), domain 1"/>
    <property type="match status" value="1"/>
</dbReference>
<organism evidence="2 3">
    <name type="scientific">Jejudonia soesokkakensis</name>
    <dbReference type="NCBI Taxonomy" id="1323432"/>
    <lineage>
        <taxon>Bacteria</taxon>
        <taxon>Pseudomonadati</taxon>
        <taxon>Bacteroidota</taxon>
        <taxon>Flavobacteriia</taxon>
        <taxon>Flavobacteriales</taxon>
        <taxon>Flavobacteriaceae</taxon>
        <taxon>Jejudonia</taxon>
    </lineage>
</organism>
<feature type="signal peptide" evidence="1">
    <location>
        <begin position="1"/>
        <end position="18"/>
    </location>
</feature>
<sequence length="227" mass="25219">MKTLFSVLILTITLSMTAQNHVQPTVDVTGKGIVTIVPDEATISVRVENTGTDASEVKRQNDATINNVFAFLKKMKIADKYVTSEYVRLSKNYEYNTKTYKYNANQSISIQLKDLSRYEEIMNGLLQTGINRIDGVSFSSSKQEELESQARKKAIENAKMKATEYAGVLNQTIGAAVRISEFQMNTNGPQPMYKMMAMDSGSSDSQQTISPGELEINVTVNVSFILN</sequence>
<evidence type="ECO:0000313" key="3">
    <source>
        <dbReference type="Proteomes" id="UP001596415"/>
    </source>
</evidence>
<dbReference type="Pfam" id="PF04402">
    <property type="entry name" value="SIMPL"/>
    <property type="match status" value="1"/>
</dbReference>
<accession>A0ABW2MU80</accession>
<evidence type="ECO:0000256" key="1">
    <source>
        <dbReference type="SAM" id="SignalP"/>
    </source>
</evidence>
<dbReference type="InterPro" id="IPR052022">
    <property type="entry name" value="26kDa_periplasmic_antigen"/>
</dbReference>
<reference evidence="3" key="1">
    <citation type="journal article" date="2019" name="Int. J. Syst. Evol. Microbiol.">
        <title>The Global Catalogue of Microorganisms (GCM) 10K type strain sequencing project: providing services to taxonomists for standard genome sequencing and annotation.</title>
        <authorList>
            <consortium name="The Broad Institute Genomics Platform"/>
            <consortium name="The Broad Institute Genome Sequencing Center for Infectious Disease"/>
            <person name="Wu L."/>
            <person name="Ma J."/>
        </authorList>
    </citation>
    <scope>NUCLEOTIDE SEQUENCE [LARGE SCALE GENOMIC DNA]</scope>
    <source>
        <strain evidence="3">CGMCC 1.16306</strain>
    </source>
</reference>
<keyword evidence="1" id="KW-0732">Signal</keyword>
<comment type="caution">
    <text evidence="2">The sequence shown here is derived from an EMBL/GenBank/DDBJ whole genome shotgun (WGS) entry which is preliminary data.</text>
</comment>